<feature type="region of interest" description="Disordered" evidence="8">
    <location>
        <begin position="201"/>
        <end position="229"/>
    </location>
</feature>
<proteinExistence type="predicted"/>
<dbReference type="Pfam" id="PF00096">
    <property type="entry name" value="zf-C2H2"/>
    <property type="match status" value="3"/>
</dbReference>
<keyword evidence="4 7" id="KW-0863">Zinc-finger</keyword>
<feature type="region of interest" description="Disordered" evidence="8">
    <location>
        <begin position="96"/>
        <end position="116"/>
    </location>
</feature>
<evidence type="ECO:0000256" key="8">
    <source>
        <dbReference type="SAM" id="MobiDB-lite"/>
    </source>
</evidence>
<dbReference type="PROSITE" id="PS50157">
    <property type="entry name" value="ZINC_FINGER_C2H2_2"/>
    <property type="match status" value="3"/>
</dbReference>
<evidence type="ECO:0000256" key="6">
    <source>
        <dbReference type="ARBA" id="ARBA00023242"/>
    </source>
</evidence>
<dbReference type="GO" id="GO:0005634">
    <property type="term" value="C:nucleus"/>
    <property type="evidence" value="ECO:0007669"/>
    <property type="project" value="UniProtKB-SubCell"/>
</dbReference>
<protein>
    <recommendedName>
        <fullName evidence="9">C2H2-type domain-containing protein</fullName>
    </recommendedName>
</protein>
<keyword evidence="2" id="KW-0479">Metal-binding</keyword>
<evidence type="ECO:0000256" key="7">
    <source>
        <dbReference type="PROSITE-ProRule" id="PRU00042"/>
    </source>
</evidence>
<keyword evidence="3" id="KW-0677">Repeat</keyword>
<dbReference type="SUPFAM" id="SSF57667">
    <property type="entry name" value="beta-beta-alpha zinc fingers"/>
    <property type="match status" value="2"/>
</dbReference>
<evidence type="ECO:0000256" key="2">
    <source>
        <dbReference type="ARBA" id="ARBA00022723"/>
    </source>
</evidence>
<feature type="domain" description="C2H2-type" evidence="9">
    <location>
        <begin position="289"/>
        <end position="316"/>
    </location>
</feature>
<evidence type="ECO:0000313" key="11">
    <source>
        <dbReference type="Proteomes" id="UP001219934"/>
    </source>
</evidence>
<comment type="subcellular location">
    <subcellularLocation>
        <location evidence="1">Nucleus</location>
    </subcellularLocation>
</comment>
<feature type="domain" description="C2H2-type" evidence="9">
    <location>
        <begin position="261"/>
        <end position="288"/>
    </location>
</feature>
<dbReference type="FunFam" id="3.30.160.60:FF:000340">
    <property type="entry name" value="zinc finger protein 473 isoform X1"/>
    <property type="match status" value="1"/>
</dbReference>
<dbReference type="GO" id="GO:0000981">
    <property type="term" value="F:DNA-binding transcription factor activity, RNA polymerase II-specific"/>
    <property type="evidence" value="ECO:0007669"/>
    <property type="project" value="TreeGrafter"/>
</dbReference>
<accession>A0AAD6AND0</accession>
<dbReference type="AlphaFoldDB" id="A0AAD6AND0"/>
<evidence type="ECO:0000256" key="3">
    <source>
        <dbReference type="ARBA" id="ARBA00022737"/>
    </source>
</evidence>
<name>A0AAD6AND0_9TELE</name>
<comment type="caution">
    <text evidence="10">The sequence shown here is derived from an EMBL/GenBank/DDBJ whole genome shotgun (WGS) entry which is preliminary data.</text>
</comment>
<dbReference type="FunFam" id="3.30.160.60:FF:001290">
    <property type="entry name" value="Zinc finger 45-like"/>
    <property type="match status" value="1"/>
</dbReference>
<dbReference type="Proteomes" id="UP001219934">
    <property type="component" value="Unassembled WGS sequence"/>
</dbReference>
<evidence type="ECO:0000259" key="9">
    <source>
        <dbReference type="PROSITE" id="PS50157"/>
    </source>
</evidence>
<reference evidence="10" key="1">
    <citation type="submission" date="2022-11" db="EMBL/GenBank/DDBJ databases">
        <title>Chromosome-level genome of Pogonophryne albipinna.</title>
        <authorList>
            <person name="Jo E."/>
        </authorList>
    </citation>
    <scope>NUCLEOTIDE SEQUENCE</scope>
    <source>
        <strain evidence="10">SGF0006</strain>
        <tissue evidence="10">Muscle</tissue>
    </source>
</reference>
<feature type="compositionally biased region" description="Low complexity" evidence="8">
    <location>
        <begin position="218"/>
        <end position="229"/>
    </location>
</feature>
<dbReference type="GO" id="GO:0008270">
    <property type="term" value="F:zinc ion binding"/>
    <property type="evidence" value="ECO:0007669"/>
    <property type="project" value="UniProtKB-KW"/>
</dbReference>
<evidence type="ECO:0000256" key="5">
    <source>
        <dbReference type="ARBA" id="ARBA00022833"/>
    </source>
</evidence>
<dbReference type="PANTHER" id="PTHR23235:SF142">
    <property type="entry name" value="ZINC FINGER PROTEIN 384"/>
    <property type="match status" value="1"/>
</dbReference>
<dbReference type="EMBL" id="JAPTMU010000018">
    <property type="protein sequence ID" value="KAJ4928006.1"/>
    <property type="molecule type" value="Genomic_DNA"/>
</dbReference>
<organism evidence="10 11">
    <name type="scientific">Pogonophryne albipinna</name>
    <dbReference type="NCBI Taxonomy" id="1090488"/>
    <lineage>
        <taxon>Eukaryota</taxon>
        <taxon>Metazoa</taxon>
        <taxon>Chordata</taxon>
        <taxon>Craniata</taxon>
        <taxon>Vertebrata</taxon>
        <taxon>Euteleostomi</taxon>
        <taxon>Actinopterygii</taxon>
        <taxon>Neopterygii</taxon>
        <taxon>Teleostei</taxon>
        <taxon>Neoteleostei</taxon>
        <taxon>Acanthomorphata</taxon>
        <taxon>Eupercaria</taxon>
        <taxon>Perciformes</taxon>
        <taxon>Notothenioidei</taxon>
        <taxon>Pogonophryne</taxon>
    </lineage>
</organism>
<evidence type="ECO:0000256" key="1">
    <source>
        <dbReference type="ARBA" id="ARBA00004123"/>
    </source>
</evidence>
<dbReference type="FunFam" id="3.30.160.60:FF:000446">
    <property type="entry name" value="Zinc finger protein"/>
    <property type="match status" value="1"/>
</dbReference>
<gene>
    <name evidence="10" type="ORF">JOQ06_015806</name>
</gene>
<dbReference type="Gene3D" id="3.30.160.60">
    <property type="entry name" value="Classic Zinc Finger"/>
    <property type="match status" value="4"/>
</dbReference>
<evidence type="ECO:0000256" key="4">
    <source>
        <dbReference type="ARBA" id="ARBA00022771"/>
    </source>
</evidence>
<keyword evidence="5" id="KW-0862">Zinc</keyword>
<dbReference type="PROSITE" id="PS00028">
    <property type="entry name" value="ZINC_FINGER_C2H2_1"/>
    <property type="match status" value="3"/>
</dbReference>
<dbReference type="SMART" id="SM00355">
    <property type="entry name" value="ZnF_C2H2"/>
    <property type="match status" value="3"/>
</dbReference>
<feature type="domain" description="C2H2-type" evidence="9">
    <location>
        <begin position="233"/>
        <end position="260"/>
    </location>
</feature>
<dbReference type="PANTHER" id="PTHR23235">
    <property type="entry name" value="KRUEPPEL-LIKE TRANSCRIPTION FACTOR"/>
    <property type="match status" value="1"/>
</dbReference>
<dbReference type="GO" id="GO:0000978">
    <property type="term" value="F:RNA polymerase II cis-regulatory region sequence-specific DNA binding"/>
    <property type="evidence" value="ECO:0007669"/>
    <property type="project" value="TreeGrafter"/>
</dbReference>
<keyword evidence="11" id="KW-1185">Reference proteome</keyword>
<dbReference type="InterPro" id="IPR036236">
    <property type="entry name" value="Znf_C2H2_sf"/>
</dbReference>
<sequence length="452" mass="50211">MSEMQLLRLFISERLSVAAEEIFSAVQRTISEQRSHQDGDHRHGLKPEVQSLNRETPHGFISAYGQTHHETDWSPKSCHNDPSVKQDECGLLVADPPAIKQEEPWSSPEGEQLPDMEDTSTLKVTPTFIYSAMTELQTHDTGNEDRKPVLKTSADRREIEGNAQSSSECWNNLPDRSVTVNNMGPKQGLATVTEYSIGNIHTQSPTGKKQWTKICEPNSSTSSKKDTNTSQSYCCSFCGKEFRRSAHLATHTQIHTGETMYVCELCGKEFRHGNSLTAHMRIHSEDRPHRCRICGKEFRHVGNLNVHTRIHTGEKPYTCTVCGKKFKPGSDPPDQLFLLATPVVKKENIQVDRVTWPAVKSVAESPNPELPSLSSLGGIHELSTTGFDFISHSLLGSPLSRELGSTGQGLQGGALLITGAKGSGKSTLSLQKRTFQFLQKILFLLYNKNDNM</sequence>
<dbReference type="InterPro" id="IPR013087">
    <property type="entry name" value="Znf_C2H2_type"/>
</dbReference>
<keyword evidence="6" id="KW-0539">Nucleus</keyword>
<dbReference type="FunFam" id="3.30.160.60:FF:001498">
    <property type="entry name" value="Zinc finger protein 404"/>
    <property type="match status" value="1"/>
</dbReference>
<evidence type="ECO:0000313" key="10">
    <source>
        <dbReference type="EMBL" id="KAJ4928006.1"/>
    </source>
</evidence>